<sequence>MASPQSRATINSILLLISLILLTKFVPEAESRPLQTNDLNLNDIEENTQVNDIKAMPPVPFQQIPPFSFPPFPGFSFPGIRVPPFNLFPQPPPLT</sequence>
<protein>
    <submittedName>
        <fullName evidence="1">Uncharacterized protein</fullName>
    </submittedName>
</protein>
<organism evidence="1 2">
    <name type="scientific">Melia azedarach</name>
    <name type="common">Chinaberry tree</name>
    <dbReference type="NCBI Taxonomy" id="155640"/>
    <lineage>
        <taxon>Eukaryota</taxon>
        <taxon>Viridiplantae</taxon>
        <taxon>Streptophyta</taxon>
        <taxon>Embryophyta</taxon>
        <taxon>Tracheophyta</taxon>
        <taxon>Spermatophyta</taxon>
        <taxon>Magnoliopsida</taxon>
        <taxon>eudicotyledons</taxon>
        <taxon>Gunneridae</taxon>
        <taxon>Pentapetalae</taxon>
        <taxon>rosids</taxon>
        <taxon>malvids</taxon>
        <taxon>Sapindales</taxon>
        <taxon>Meliaceae</taxon>
        <taxon>Melia</taxon>
    </lineage>
</organism>
<accession>A0ACC1WV13</accession>
<reference evidence="1 2" key="1">
    <citation type="journal article" date="2023" name="Science">
        <title>Complex scaffold remodeling in plant triterpene biosynthesis.</title>
        <authorList>
            <person name="De La Pena R."/>
            <person name="Hodgson H."/>
            <person name="Liu J.C."/>
            <person name="Stephenson M.J."/>
            <person name="Martin A.C."/>
            <person name="Owen C."/>
            <person name="Harkess A."/>
            <person name="Leebens-Mack J."/>
            <person name="Jimenez L.E."/>
            <person name="Osbourn A."/>
            <person name="Sattely E.S."/>
        </authorList>
    </citation>
    <scope>NUCLEOTIDE SEQUENCE [LARGE SCALE GENOMIC DNA]</scope>
    <source>
        <strain evidence="2">cv. JPN11</strain>
        <tissue evidence="1">Leaf</tissue>
    </source>
</reference>
<evidence type="ECO:0000313" key="1">
    <source>
        <dbReference type="EMBL" id="KAJ4702797.1"/>
    </source>
</evidence>
<evidence type="ECO:0000313" key="2">
    <source>
        <dbReference type="Proteomes" id="UP001164539"/>
    </source>
</evidence>
<keyword evidence="2" id="KW-1185">Reference proteome</keyword>
<dbReference type="EMBL" id="CM051406">
    <property type="protein sequence ID" value="KAJ4702797.1"/>
    <property type="molecule type" value="Genomic_DNA"/>
</dbReference>
<proteinExistence type="predicted"/>
<gene>
    <name evidence="1" type="ORF">OWV82_022790</name>
</gene>
<name>A0ACC1WV13_MELAZ</name>
<dbReference type="Proteomes" id="UP001164539">
    <property type="component" value="Chromosome 13"/>
</dbReference>
<comment type="caution">
    <text evidence="1">The sequence shown here is derived from an EMBL/GenBank/DDBJ whole genome shotgun (WGS) entry which is preliminary data.</text>
</comment>